<dbReference type="InterPro" id="IPR011009">
    <property type="entry name" value="Kinase-like_dom_sf"/>
</dbReference>
<dbReference type="PROSITE" id="PS00108">
    <property type="entry name" value="PROTEIN_KINASE_ST"/>
    <property type="match status" value="1"/>
</dbReference>
<dbReference type="CDD" id="cd14016">
    <property type="entry name" value="STKc_CK1"/>
    <property type="match status" value="1"/>
</dbReference>
<dbReference type="AlphaFoldDB" id="A0A835CWK6"/>
<evidence type="ECO:0000256" key="2">
    <source>
        <dbReference type="ARBA" id="ARBA00022741"/>
    </source>
</evidence>
<evidence type="ECO:0000259" key="6">
    <source>
        <dbReference type="PROSITE" id="PS50011"/>
    </source>
</evidence>
<dbReference type="InterPro" id="IPR000719">
    <property type="entry name" value="Prot_kinase_dom"/>
</dbReference>
<dbReference type="InterPro" id="IPR017441">
    <property type="entry name" value="Protein_kinase_ATP_BS"/>
</dbReference>
<feature type="binding site" evidence="4">
    <location>
        <position position="45"/>
    </location>
    <ligand>
        <name>ATP</name>
        <dbReference type="ChEBI" id="CHEBI:30616"/>
    </ligand>
</feature>
<reference evidence="7 8" key="1">
    <citation type="submission" date="2020-08" db="EMBL/GenBank/DDBJ databases">
        <title>Aphidius gifuensis genome sequencing and assembly.</title>
        <authorList>
            <person name="Du Z."/>
        </authorList>
    </citation>
    <scope>NUCLEOTIDE SEQUENCE [LARGE SCALE GENOMIC DNA]</scope>
    <source>
        <strain evidence="7">YNYX2018</strain>
        <tissue evidence="7">Adults</tissue>
    </source>
</reference>
<evidence type="ECO:0000256" key="1">
    <source>
        <dbReference type="ARBA" id="ARBA00012513"/>
    </source>
</evidence>
<organism evidence="7 8">
    <name type="scientific">Aphidius gifuensis</name>
    <name type="common">Parasitoid wasp</name>
    <dbReference type="NCBI Taxonomy" id="684658"/>
    <lineage>
        <taxon>Eukaryota</taxon>
        <taxon>Metazoa</taxon>
        <taxon>Ecdysozoa</taxon>
        <taxon>Arthropoda</taxon>
        <taxon>Hexapoda</taxon>
        <taxon>Insecta</taxon>
        <taxon>Pterygota</taxon>
        <taxon>Neoptera</taxon>
        <taxon>Endopterygota</taxon>
        <taxon>Hymenoptera</taxon>
        <taxon>Apocrita</taxon>
        <taxon>Ichneumonoidea</taxon>
        <taxon>Braconidae</taxon>
        <taxon>Aphidiinae</taxon>
        <taxon>Aphidius</taxon>
    </lineage>
</organism>
<keyword evidence="5" id="KW-0418">Kinase</keyword>
<proteinExistence type="inferred from homology"/>
<dbReference type="OrthoDB" id="5800476at2759"/>
<dbReference type="PANTHER" id="PTHR11909">
    <property type="entry name" value="CASEIN KINASE-RELATED"/>
    <property type="match status" value="1"/>
</dbReference>
<keyword evidence="2 4" id="KW-0547">Nucleotide-binding</keyword>
<feature type="domain" description="Protein kinase" evidence="6">
    <location>
        <begin position="16"/>
        <end position="284"/>
    </location>
</feature>
<evidence type="ECO:0000313" key="7">
    <source>
        <dbReference type="EMBL" id="KAF7996453.1"/>
    </source>
</evidence>
<evidence type="ECO:0000313" key="8">
    <source>
        <dbReference type="Proteomes" id="UP000639338"/>
    </source>
</evidence>
<accession>A0A835CWK6</accession>
<dbReference type="SUPFAM" id="SSF56112">
    <property type="entry name" value="Protein kinase-like (PK-like)"/>
    <property type="match status" value="1"/>
</dbReference>
<dbReference type="InterPro" id="IPR008271">
    <property type="entry name" value="Ser/Thr_kinase_AS"/>
</dbReference>
<name>A0A835CWK6_APHGI</name>
<protein>
    <recommendedName>
        <fullName evidence="1">non-specific serine/threonine protein kinase</fullName>
        <ecNumber evidence="1">2.7.11.1</ecNumber>
    </recommendedName>
</protein>
<evidence type="ECO:0000256" key="4">
    <source>
        <dbReference type="PROSITE-ProRule" id="PRU10141"/>
    </source>
</evidence>
<dbReference type="Pfam" id="PF00069">
    <property type="entry name" value="Pkinase"/>
    <property type="match status" value="1"/>
</dbReference>
<dbReference type="GO" id="GO:0004674">
    <property type="term" value="F:protein serine/threonine kinase activity"/>
    <property type="evidence" value="ECO:0007669"/>
    <property type="project" value="UniProtKB-KW"/>
</dbReference>
<dbReference type="PROSITE" id="PS00107">
    <property type="entry name" value="PROTEIN_KINASE_ATP"/>
    <property type="match status" value="1"/>
</dbReference>
<evidence type="ECO:0000256" key="5">
    <source>
        <dbReference type="RuleBase" id="RU000304"/>
    </source>
</evidence>
<dbReference type="Proteomes" id="UP000639338">
    <property type="component" value="Unassembled WGS sequence"/>
</dbReference>
<dbReference type="EC" id="2.7.11.1" evidence="1"/>
<dbReference type="InterPro" id="IPR050235">
    <property type="entry name" value="CK1_Ser-Thr_kinase"/>
</dbReference>
<comment type="similarity">
    <text evidence="5">Belongs to the protein kinase superfamily.</text>
</comment>
<evidence type="ECO:0000256" key="3">
    <source>
        <dbReference type="ARBA" id="ARBA00022840"/>
    </source>
</evidence>
<comment type="caution">
    <text evidence="7">The sequence shown here is derived from an EMBL/GenBank/DDBJ whole genome shotgun (WGS) entry which is preliminary data.</text>
</comment>
<keyword evidence="5" id="KW-0808">Transferase</keyword>
<dbReference type="GO" id="GO:0005524">
    <property type="term" value="F:ATP binding"/>
    <property type="evidence" value="ECO:0007669"/>
    <property type="project" value="UniProtKB-UniRule"/>
</dbReference>
<sequence length="391" mass="46625">MAQVDPRVPLWVAEKYKVIKKIGSGSFGEIYNAINTSNGEEVAIKFESIHARHPQLLYESRLYKLLSGGTGIPQTRWYGQERNWNVLVMDLLGPSLEDLFTFCSRKFTMKTVLMLADQMITRIEYVHGKHFIHRDIKPDNFMMGNKRQCNKLYIIDFGLAKKFFDRRTNSHILYNEGKSLTGTARYASINAHQGIEQSRRDDMEALGYVFMYFNRGSLPWQGIRANTRKQKYEKIKEKKMSTSIEELCENFPTEFAMYLCYTKNLRFEERPDYMYLRKIFHILFRSLNYQYDYIFDWSIMMRKPENSMPITITRNMPAEFVTYLQYTRDLRFDECPDYVFLYQQFRMLSFKLHTPYDYIFDWTILKQNRPSNLPSNFVDKESITAQLINHV</sequence>
<dbReference type="PROSITE" id="PS50011">
    <property type="entry name" value="PROTEIN_KINASE_DOM"/>
    <property type="match status" value="1"/>
</dbReference>
<keyword evidence="3 4" id="KW-0067">ATP-binding</keyword>
<dbReference type="SMART" id="SM00220">
    <property type="entry name" value="S_TKc"/>
    <property type="match status" value="1"/>
</dbReference>
<keyword evidence="8" id="KW-1185">Reference proteome</keyword>
<dbReference type="EMBL" id="JACMRX010000001">
    <property type="protein sequence ID" value="KAF7996453.1"/>
    <property type="molecule type" value="Genomic_DNA"/>
</dbReference>
<gene>
    <name evidence="7" type="ORF">HCN44_002085</name>
</gene>
<dbReference type="Gene3D" id="3.30.200.20">
    <property type="entry name" value="Phosphorylase Kinase, domain 1"/>
    <property type="match status" value="1"/>
</dbReference>
<dbReference type="Gene3D" id="1.10.510.10">
    <property type="entry name" value="Transferase(Phosphotransferase) domain 1"/>
    <property type="match status" value="2"/>
</dbReference>
<dbReference type="FunFam" id="1.10.510.10:FF:000596">
    <property type="entry name" value="CK1 family protein kinase"/>
    <property type="match status" value="1"/>
</dbReference>
<keyword evidence="5" id="KW-0723">Serine/threonine-protein kinase</keyword>